<gene>
    <name evidence="1" type="ORF">SAE01_19820</name>
</gene>
<organism evidence="1 2">
    <name type="scientific">Segetibacter aerophilus</name>
    <dbReference type="NCBI Taxonomy" id="670293"/>
    <lineage>
        <taxon>Bacteria</taxon>
        <taxon>Pseudomonadati</taxon>
        <taxon>Bacteroidota</taxon>
        <taxon>Chitinophagia</taxon>
        <taxon>Chitinophagales</taxon>
        <taxon>Chitinophagaceae</taxon>
        <taxon>Segetibacter</taxon>
    </lineage>
</organism>
<dbReference type="Proteomes" id="UP000321513">
    <property type="component" value="Unassembled WGS sequence"/>
</dbReference>
<proteinExistence type="predicted"/>
<dbReference type="Gene3D" id="2.40.160.20">
    <property type="match status" value="1"/>
</dbReference>
<evidence type="ECO:0000313" key="2">
    <source>
        <dbReference type="Proteomes" id="UP000321513"/>
    </source>
</evidence>
<dbReference type="EMBL" id="BJYT01000006">
    <property type="protein sequence ID" value="GEO09486.1"/>
    <property type="molecule type" value="Genomic_DNA"/>
</dbReference>
<dbReference type="InterPro" id="IPR011250">
    <property type="entry name" value="OMP/PagP_B-barrel"/>
</dbReference>
<evidence type="ECO:0000313" key="1">
    <source>
        <dbReference type="EMBL" id="GEO09486.1"/>
    </source>
</evidence>
<keyword evidence="2" id="KW-1185">Reference proteome</keyword>
<dbReference type="SUPFAM" id="SSF56925">
    <property type="entry name" value="OMPA-like"/>
    <property type="match status" value="1"/>
</dbReference>
<protein>
    <recommendedName>
        <fullName evidence="3">Outer membrane protein beta-barrel domain-containing protein</fullName>
    </recommendedName>
</protein>
<sequence length="168" mass="18390">MSVVSNAQIEVAHISVKNFKATGFAGFLNFSVPISKANYITAEGALQYFKDKEDDEVALIPALLGFRYTLNQTGTGLYVEPNIGYTFGETTIGIYENNTPVADYSTNGWAHEKVAGPAAGIGFGYLFEPAGRVQFNVGLRYEHTFGNAVTNLFALRISHAFTFGRREE</sequence>
<dbReference type="AlphaFoldDB" id="A0A512BBZ0"/>
<reference evidence="1 2" key="1">
    <citation type="submission" date="2019-07" db="EMBL/GenBank/DDBJ databases">
        <title>Whole genome shotgun sequence of Segetibacter aerophilus NBRC 106135.</title>
        <authorList>
            <person name="Hosoyama A."/>
            <person name="Uohara A."/>
            <person name="Ohji S."/>
            <person name="Ichikawa N."/>
        </authorList>
    </citation>
    <scope>NUCLEOTIDE SEQUENCE [LARGE SCALE GENOMIC DNA]</scope>
    <source>
        <strain evidence="1 2">NBRC 106135</strain>
    </source>
</reference>
<comment type="caution">
    <text evidence="1">The sequence shown here is derived from an EMBL/GenBank/DDBJ whole genome shotgun (WGS) entry which is preliminary data.</text>
</comment>
<accession>A0A512BBZ0</accession>
<name>A0A512BBZ0_9BACT</name>
<evidence type="ECO:0008006" key="3">
    <source>
        <dbReference type="Google" id="ProtNLM"/>
    </source>
</evidence>